<protein>
    <recommendedName>
        <fullName evidence="11">Hexosyltransferase</fullName>
        <ecNumber evidence="11">2.4.1.-</ecNumber>
    </recommendedName>
</protein>
<keyword evidence="13" id="KW-1185">Reference proteome</keyword>
<dbReference type="FunFam" id="3.90.550.50:FF:000001">
    <property type="entry name" value="Hexosyltransferase"/>
    <property type="match status" value="1"/>
</dbReference>
<name>A0A8W8NMP5_MAGGI</name>
<dbReference type="Pfam" id="PF01762">
    <property type="entry name" value="Galactosyl_T"/>
    <property type="match status" value="1"/>
</dbReference>
<dbReference type="OrthoDB" id="2139606at2759"/>
<evidence type="ECO:0000256" key="1">
    <source>
        <dbReference type="ARBA" id="ARBA00004323"/>
    </source>
</evidence>
<evidence type="ECO:0000256" key="2">
    <source>
        <dbReference type="ARBA" id="ARBA00008661"/>
    </source>
</evidence>
<evidence type="ECO:0000256" key="3">
    <source>
        <dbReference type="ARBA" id="ARBA00022676"/>
    </source>
</evidence>
<comment type="subcellular location">
    <subcellularLocation>
        <location evidence="1 11">Golgi apparatus membrane</location>
        <topology evidence="1 11">Single-pass type II membrane protein</topology>
    </subcellularLocation>
</comment>
<evidence type="ECO:0000256" key="6">
    <source>
        <dbReference type="ARBA" id="ARBA00022968"/>
    </source>
</evidence>
<dbReference type="PANTHER" id="PTHR11214">
    <property type="entry name" value="BETA-1,3-N-ACETYLGLUCOSAMINYLTRANSFERASE"/>
    <property type="match status" value="1"/>
</dbReference>
<dbReference type="OMA" id="NCSAMRT"/>
<keyword evidence="10" id="KW-0325">Glycoprotein</keyword>
<keyword evidence="5 11" id="KW-0812">Transmembrane</keyword>
<dbReference type="PANTHER" id="PTHR11214:SF314">
    <property type="entry name" value="HEXOSYLTRANSFERASE"/>
    <property type="match status" value="1"/>
</dbReference>
<dbReference type="AlphaFoldDB" id="A0A8W8NMP5"/>
<evidence type="ECO:0000256" key="5">
    <source>
        <dbReference type="ARBA" id="ARBA00022692"/>
    </source>
</evidence>
<sequence>MAFNLWRRLRRFFCTPCGMLNFVYVLATSSVLLLMHLMYINNNLKSLVPIVKTVNTDIKRVLYFQTSNLATKAPTHSINIVKTDWISAQNRTLVSKRPDVCDSCFPHHYTYILDNEEICSVGADKRDVKVIVLISTTHVNTARRKALRETWLTHTRSNTGDVRYAFLLGATSNNADQVALETESATYRDIIQEDFVDSYNNLTLKTMMAFKWASLKCKVAKFFMKTDDDMFVNLNSLKDAVTKYSSVLEKGIGGYCNLSREPIRSKTEKWSVTYEMYPNKLYPPYCSGTGYVTSMDVVEKVYKVSKDVPFIYLEDVYVSLCLNRLGLNATHLPGFHAALQKIGCEYQSKKLVTSHRLTPKMLHEAWNLKNCSKKA</sequence>
<evidence type="ECO:0000256" key="8">
    <source>
        <dbReference type="ARBA" id="ARBA00023034"/>
    </source>
</evidence>
<evidence type="ECO:0000256" key="4">
    <source>
        <dbReference type="ARBA" id="ARBA00022679"/>
    </source>
</evidence>
<keyword evidence="8 11" id="KW-0333">Golgi apparatus</keyword>
<reference evidence="12" key="1">
    <citation type="submission" date="2022-08" db="UniProtKB">
        <authorList>
            <consortium name="EnsemblMetazoa"/>
        </authorList>
    </citation>
    <scope>IDENTIFICATION</scope>
    <source>
        <strain evidence="12">05x7-T-G4-1.051#20</strain>
    </source>
</reference>
<dbReference type="EnsemblMetazoa" id="G8096.6">
    <property type="protein sequence ID" value="G8096.6:cds"/>
    <property type="gene ID" value="G8096"/>
</dbReference>
<feature type="transmembrane region" description="Helical" evidence="11">
    <location>
        <begin position="12"/>
        <end position="39"/>
    </location>
</feature>
<proteinExistence type="inferred from homology"/>
<dbReference type="GO" id="GO:0006493">
    <property type="term" value="P:protein O-linked glycosylation"/>
    <property type="evidence" value="ECO:0007669"/>
    <property type="project" value="TreeGrafter"/>
</dbReference>
<dbReference type="Proteomes" id="UP000005408">
    <property type="component" value="Unassembled WGS sequence"/>
</dbReference>
<evidence type="ECO:0000313" key="13">
    <source>
        <dbReference type="Proteomes" id="UP000005408"/>
    </source>
</evidence>
<dbReference type="Gene3D" id="3.90.550.50">
    <property type="match status" value="1"/>
</dbReference>
<dbReference type="EnsemblMetazoa" id="G8096.5">
    <property type="protein sequence ID" value="G8096.5:cds"/>
    <property type="gene ID" value="G8096"/>
</dbReference>
<keyword evidence="6 11" id="KW-0735">Signal-anchor</keyword>
<keyword evidence="7 11" id="KW-1133">Transmembrane helix</keyword>
<evidence type="ECO:0000313" key="12">
    <source>
        <dbReference type="EnsemblMetazoa" id="G8096.1:cds"/>
    </source>
</evidence>
<evidence type="ECO:0000256" key="7">
    <source>
        <dbReference type="ARBA" id="ARBA00022989"/>
    </source>
</evidence>
<dbReference type="EC" id="2.4.1.-" evidence="11"/>
<dbReference type="EnsemblMetazoa" id="G8096.3">
    <property type="protein sequence ID" value="G8096.3:cds"/>
    <property type="gene ID" value="G8096"/>
</dbReference>
<evidence type="ECO:0000256" key="11">
    <source>
        <dbReference type="RuleBase" id="RU363063"/>
    </source>
</evidence>
<evidence type="ECO:0000256" key="9">
    <source>
        <dbReference type="ARBA" id="ARBA00023136"/>
    </source>
</evidence>
<dbReference type="GO" id="GO:0000139">
    <property type="term" value="C:Golgi membrane"/>
    <property type="evidence" value="ECO:0007669"/>
    <property type="project" value="UniProtKB-SubCell"/>
</dbReference>
<organism evidence="12 13">
    <name type="scientific">Magallana gigas</name>
    <name type="common">Pacific oyster</name>
    <name type="synonym">Crassostrea gigas</name>
    <dbReference type="NCBI Taxonomy" id="29159"/>
    <lineage>
        <taxon>Eukaryota</taxon>
        <taxon>Metazoa</taxon>
        <taxon>Spiralia</taxon>
        <taxon>Lophotrochozoa</taxon>
        <taxon>Mollusca</taxon>
        <taxon>Bivalvia</taxon>
        <taxon>Autobranchia</taxon>
        <taxon>Pteriomorphia</taxon>
        <taxon>Ostreida</taxon>
        <taxon>Ostreoidea</taxon>
        <taxon>Ostreidae</taxon>
        <taxon>Magallana</taxon>
    </lineage>
</organism>
<accession>A0A8W8NMP5</accession>
<dbReference type="EnsemblMetazoa" id="G8096.1">
    <property type="protein sequence ID" value="G8096.1:cds"/>
    <property type="gene ID" value="G8096"/>
</dbReference>
<dbReference type="EnsemblMetazoa" id="G8096.4">
    <property type="protein sequence ID" value="G8096.4:cds"/>
    <property type="gene ID" value="G8096"/>
</dbReference>
<keyword evidence="9 11" id="KW-0472">Membrane</keyword>
<comment type="similarity">
    <text evidence="2 11">Belongs to the glycosyltransferase 31 family.</text>
</comment>
<evidence type="ECO:0000256" key="10">
    <source>
        <dbReference type="ARBA" id="ARBA00023180"/>
    </source>
</evidence>
<dbReference type="EnsemblMetazoa" id="G8096.7">
    <property type="protein sequence ID" value="G8096.7:cds"/>
    <property type="gene ID" value="G8096"/>
</dbReference>
<keyword evidence="4" id="KW-0808">Transferase</keyword>
<dbReference type="GO" id="GO:0016758">
    <property type="term" value="F:hexosyltransferase activity"/>
    <property type="evidence" value="ECO:0007669"/>
    <property type="project" value="InterPro"/>
</dbReference>
<dbReference type="InterPro" id="IPR002659">
    <property type="entry name" value="Glyco_trans_31"/>
</dbReference>
<keyword evidence="3 11" id="KW-0328">Glycosyltransferase</keyword>